<organism evidence="2 3">
    <name type="scientific">Lasius niger</name>
    <name type="common">Black garden ant</name>
    <dbReference type="NCBI Taxonomy" id="67767"/>
    <lineage>
        <taxon>Eukaryota</taxon>
        <taxon>Metazoa</taxon>
        <taxon>Ecdysozoa</taxon>
        <taxon>Arthropoda</taxon>
        <taxon>Hexapoda</taxon>
        <taxon>Insecta</taxon>
        <taxon>Pterygota</taxon>
        <taxon>Neoptera</taxon>
        <taxon>Endopterygota</taxon>
        <taxon>Hymenoptera</taxon>
        <taxon>Apocrita</taxon>
        <taxon>Aculeata</taxon>
        <taxon>Formicoidea</taxon>
        <taxon>Formicidae</taxon>
        <taxon>Formicinae</taxon>
        <taxon>Lasius</taxon>
        <taxon>Lasius</taxon>
    </lineage>
</organism>
<name>A0A0J7JX19_LASNI</name>
<proteinExistence type="predicted"/>
<reference evidence="2 3" key="1">
    <citation type="submission" date="2015-04" db="EMBL/GenBank/DDBJ databases">
        <title>Lasius niger genome sequencing.</title>
        <authorList>
            <person name="Konorov E.A."/>
            <person name="Nikitin M.A."/>
            <person name="Kirill M.V."/>
            <person name="Chang P."/>
        </authorList>
    </citation>
    <scope>NUCLEOTIDE SEQUENCE [LARGE SCALE GENOMIC DNA]</scope>
    <source>
        <tissue evidence="2">Whole</tissue>
    </source>
</reference>
<gene>
    <name evidence="2" type="ORF">RF55_22867</name>
</gene>
<feature type="compositionally biased region" description="Basic residues" evidence="1">
    <location>
        <begin position="28"/>
        <end position="37"/>
    </location>
</feature>
<dbReference type="AlphaFoldDB" id="A0A0J7JX19"/>
<accession>A0A0J7JX19</accession>
<dbReference type="PaxDb" id="67767-A0A0J7JX19"/>
<dbReference type="EMBL" id="LBMM01025199">
    <property type="protein sequence ID" value="KMQ82466.1"/>
    <property type="molecule type" value="Genomic_DNA"/>
</dbReference>
<dbReference type="Proteomes" id="UP000036403">
    <property type="component" value="Unassembled WGS sequence"/>
</dbReference>
<evidence type="ECO:0000313" key="2">
    <source>
        <dbReference type="EMBL" id="KMQ82466.1"/>
    </source>
</evidence>
<protein>
    <submittedName>
        <fullName evidence="2">Uncharacterized protein</fullName>
    </submittedName>
</protein>
<comment type="caution">
    <text evidence="2">The sequence shown here is derived from an EMBL/GenBank/DDBJ whole genome shotgun (WGS) entry which is preliminary data.</text>
</comment>
<evidence type="ECO:0000313" key="3">
    <source>
        <dbReference type="Proteomes" id="UP000036403"/>
    </source>
</evidence>
<sequence>MGQVWHIGDESPAPWHQFSNYAPTAGHIHGHTQRKRGIATPIHGRKSPNDRITGALEPYDGPALAPLT</sequence>
<keyword evidence="3" id="KW-1185">Reference proteome</keyword>
<feature type="region of interest" description="Disordered" evidence="1">
    <location>
        <begin position="22"/>
        <end position="68"/>
    </location>
</feature>
<evidence type="ECO:0000256" key="1">
    <source>
        <dbReference type="SAM" id="MobiDB-lite"/>
    </source>
</evidence>